<dbReference type="Proteomes" id="UP000177564">
    <property type="component" value="Unassembled WGS sequence"/>
</dbReference>
<proteinExistence type="inferred from homology"/>
<dbReference type="GO" id="GO:0019843">
    <property type="term" value="F:rRNA binding"/>
    <property type="evidence" value="ECO:0007669"/>
    <property type="project" value="UniProtKB-UniRule"/>
</dbReference>
<accession>A0A1F4XQL2</accession>
<keyword evidence="3 7" id="KW-0694">RNA-binding</keyword>
<dbReference type="PROSITE" id="PS00464">
    <property type="entry name" value="RIBOSOMAL_L22"/>
    <property type="match status" value="1"/>
</dbReference>
<dbReference type="PANTHER" id="PTHR13501:SF8">
    <property type="entry name" value="LARGE RIBOSOMAL SUBUNIT PROTEIN UL22M"/>
    <property type="match status" value="1"/>
</dbReference>
<gene>
    <name evidence="7" type="primary">rplV</name>
    <name evidence="11" type="ORF">A3D68_01870</name>
</gene>
<dbReference type="Pfam" id="PF00237">
    <property type="entry name" value="Ribosomal_L22"/>
    <property type="match status" value="1"/>
</dbReference>
<comment type="caution">
    <text evidence="11">The sequence shown here is derived from an EMBL/GenBank/DDBJ whole genome shotgun (WGS) entry which is preliminary data.</text>
</comment>
<dbReference type="Gene3D" id="3.90.470.10">
    <property type="entry name" value="Ribosomal protein L22/L17"/>
    <property type="match status" value="1"/>
</dbReference>
<dbReference type="CDD" id="cd00336">
    <property type="entry name" value="Ribosomal_L22"/>
    <property type="match status" value="1"/>
</dbReference>
<dbReference type="InterPro" id="IPR018260">
    <property type="entry name" value="Ribosomal_uL22_CS"/>
</dbReference>
<evidence type="ECO:0000256" key="7">
    <source>
        <dbReference type="HAMAP-Rule" id="MF_01331"/>
    </source>
</evidence>
<keyword evidence="5 7" id="KW-0687">Ribonucleoprotein</keyword>
<sequence>MSASTAKLKNYRQSPRKVRLVADLIRGRSVDRSLALLSTLPKRASEPVAKLLRAAVSNTKGVSQSDLFVSRIEVNGGIVFKRTMPRARGRGALIRKKTSHITLVLSKKEVKKTATKKSFNSDQDK</sequence>
<organism evidence="11 12">
    <name type="scientific">Candidatus Adlerbacteria bacterium RIFCSPHIGHO2_02_FULL_52_17</name>
    <dbReference type="NCBI Taxonomy" id="1797240"/>
    <lineage>
        <taxon>Bacteria</taxon>
        <taxon>Candidatus Adleribacteriota</taxon>
    </lineage>
</organism>
<evidence type="ECO:0000256" key="3">
    <source>
        <dbReference type="ARBA" id="ARBA00022884"/>
    </source>
</evidence>
<dbReference type="InterPro" id="IPR047867">
    <property type="entry name" value="Ribosomal_uL22_bac/org-type"/>
</dbReference>
<dbReference type="NCBIfam" id="TIGR01044">
    <property type="entry name" value="rplV_bact"/>
    <property type="match status" value="1"/>
</dbReference>
<comment type="subunit">
    <text evidence="7 9">Part of the 50S ribosomal subunit.</text>
</comment>
<evidence type="ECO:0000256" key="6">
    <source>
        <dbReference type="ARBA" id="ARBA00035207"/>
    </source>
</evidence>
<comment type="function">
    <text evidence="7 10">This protein binds specifically to 23S rRNA; its binding is stimulated by other ribosomal proteins, e.g., L4, L17, and L20. It is important during the early stages of 50S assembly. It makes multiple contacts with different domains of the 23S rRNA in the assembled 50S subunit and ribosome.</text>
</comment>
<evidence type="ECO:0000313" key="12">
    <source>
        <dbReference type="Proteomes" id="UP000177564"/>
    </source>
</evidence>
<reference evidence="11 12" key="1">
    <citation type="journal article" date="2016" name="Nat. Commun.">
        <title>Thousands of microbial genomes shed light on interconnected biogeochemical processes in an aquifer system.</title>
        <authorList>
            <person name="Anantharaman K."/>
            <person name="Brown C.T."/>
            <person name="Hug L.A."/>
            <person name="Sharon I."/>
            <person name="Castelle C.J."/>
            <person name="Probst A.J."/>
            <person name="Thomas B.C."/>
            <person name="Singh A."/>
            <person name="Wilkins M.J."/>
            <person name="Karaoz U."/>
            <person name="Brodie E.L."/>
            <person name="Williams K.H."/>
            <person name="Hubbard S.S."/>
            <person name="Banfield J.F."/>
        </authorList>
    </citation>
    <scope>NUCLEOTIDE SEQUENCE [LARGE SCALE GENOMIC DNA]</scope>
</reference>
<dbReference type="STRING" id="1797240.A3D68_01870"/>
<dbReference type="GO" id="GO:0022625">
    <property type="term" value="C:cytosolic large ribosomal subunit"/>
    <property type="evidence" value="ECO:0007669"/>
    <property type="project" value="TreeGrafter"/>
</dbReference>
<dbReference type="AlphaFoldDB" id="A0A1F4XQL2"/>
<keyword evidence="2 7" id="KW-0699">rRNA-binding</keyword>
<evidence type="ECO:0000313" key="11">
    <source>
        <dbReference type="EMBL" id="OGC84041.1"/>
    </source>
</evidence>
<dbReference type="GO" id="GO:0003735">
    <property type="term" value="F:structural constituent of ribosome"/>
    <property type="evidence" value="ECO:0007669"/>
    <property type="project" value="InterPro"/>
</dbReference>
<evidence type="ECO:0000256" key="10">
    <source>
        <dbReference type="RuleBase" id="RU004008"/>
    </source>
</evidence>
<dbReference type="InterPro" id="IPR036394">
    <property type="entry name" value="Ribosomal_uL22_sf"/>
</dbReference>
<dbReference type="InterPro" id="IPR005727">
    <property type="entry name" value="Ribosomal_uL22_bac/chlpt-type"/>
</dbReference>
<dbReference type="PANTHER" id="PTHR13501">
    <property type="entry name" value="CHLOROPLAST 50S RIBOSOMAL PROTEIN L22-RELATED"/>
    <property type="match status" value="1"/>
</dbReference>
<comment type="similarity">
    <text evidence="1 7 8">Belongs to the universal ribosomal protein uL22 family.</text>
</comment>
<dbReference type="GO" id="GO:0006412">
    <property type="term" value="P:translation"/>
    <property type="evidence" value="ECO:0007669"/>
    <property type="project" value="UniProtKB-UniRule"/>
</dbReference>
<dbReference type="HAMAP" id="MF_01331_B">
    <property type="entry name" value="Ribosomal_uL22_B"/>
    <property type="match status" value="1"/>
</dbReference>
<evidence type="ECO:0000256" key="1">
    <source>
        <dbReference type="ARBA" id="ARBA00009451"/>
    </source>
</evidence>
<keyword evidence="4 7" id="KW-0689">Ribosomal protein</keyword>
<name>A0A1F4XQL2_9BACT</name>
<dbReference type="InterPro" id="IPR001063">
    <property type="entry name" value="Ribosomal_uL22"/>
</dbReference>
<evidence type="ECO:0000256" key="5">
    <source>
        <dbReference type="ARBA" id="ARBA00023274"/>
    </source>
</evidence>
<evidence type="ECO:0000256" key="2">
    <source>
        <dbReference type="ARBA" id="ARBA00022730"/>
    </source>
</evidence>
<evidence type="ECO:0000256" key="8">
    <source>
        <dbReference type="RuleBase" id="RU004005"/>
    </source>
</evidence>
<evidence type="ECO:0000256" key="4">
    <source>
        <dbReference type="ARBA" id="ARBA00022980"/>
    </source>
</evidence>
<dbReference type="EMBL" id="MEWU01000003">
    <property type="protein sequence ID" value="OGC84041.1"/>
    <property type="molecule type" value="Genomic_DNA"/>
</dbReference>
<comment type="function">
    <text evidence="7">The globular domain of the protein is located near the polypeptide exit tunnel on the outside of the subunit, while an extended beta-hairpin is found that lines the wall of the exit tunnel in the center of the 70S ribosome.</text>
</comment>
<evidence type="ECO:0000256" key="9">
    <source>
        <dbReference type="RuleBase" id="RU004006"/>
    </source>
</evidence>
<dbReference type="SUPFAM" id="SSF54843">
    <property type="entry name" value="Ribosomal protein L22"/>
    <property type="match status" value="1"/>
</dbReference>
<protein>
    <recommendedName>
        <fullName evidence="6 7">Large ribosomal subunit protein uL22</fullName>
    </recommendedName>
</protein>